<dbReference type="InterPro" id="IPR029044">
    <property type="entry name" value="Nucleotide-diphossugar_trans"/>
</dbReference>
<feature type="binding site" evidence="14">
    <location>
        <position position="454"/>
    </location>
    <ligand>
        <name>4-CDP-2-C-methyl-D-erythritol 2-phosphate</name>
        <dbReference type="ChEBI" id="CHEBI:57919"/>
    </ligand>
</feature>
<dbReference type="InterPro" id="IPR018294">
    <property type="entry name" value="ISPD_synthase_CS"/>
</dbReference>
<dbReference type="GO" id="GO:0008685">
    <property type="term" value="F:2-C-methyl-D-erythritol 2,4-cyclodiphosphate synthase activity"/>
    <property type="evidence" value="ECO:0007669"/>
    <property type="project" value="UniProtKB-UniRule"/>
</dbReference>
<evidence type="ECO:0000256" key="1">
    <source>
        <dbReference type="ARBA" id="ARBA00000200"/>
    </source>
</evidence>
<keyword evidence="17" id="KW-1185">Reference proteome</keyword>
<feature type="binding site" evidence="14">
    <location>
        <begin position="346"/>
        <end position="347"/>
    </location>
    <ligand>
        <name>4-CDP-2-C-methyl-D-erythritol 2-phosphate</name>
        <dbReference type="ChEBI" id="CHEBI:57919"/>
    </ligand>
</feature>
<comment type="similarity">
    <text evidence="6">Belongs to the IspF family.</text>
</comment>
<evidence type="ECO:0000256" key="5">
    <source>
        <dbReference type="ARBA" id="ARBA00004787"/>
    </source>
</evidence>
<keyword evidence="10 14" id="KW-0479">Metal-binding</keyword>
<comment type="catalytic activity">
    <reaction evidence="2 14">
        <text>2-C-methyl-D-erythritol 4-phosphate + CTP + H(+) = 4-CDP-2-C-methyl-D-erythritol + diphosphate</text>
        <dbReference type="Rhea" id="RHEA:13429"/>
        <dbReference type="ChEBI" id="CHEBI:15378"/>
        <dbReference type="ChEBI" id="CHEBI:33019"/>
        <dbReference type="ChEBI" id="CHEBI:37563"/>
        <dbReference type="ChEBI" id="CHEBI:57823"/>
        <dbReference type="ChEBI" id="CHEBI:58262"/>
        <dbReference type="EC" id="2.7.7.60"/>
    </reaction>
</comment>
<feature type="site" description="Positions MEP for the nucleophilic attack" evidence="14">
    <location>
        <position position="290"/>
    </location>
</feature>
<organism evidence="16 17">
    <name type="scientific">Paracoccus solventivorans</name>
    <dbReference type="NCBI Taxonomy" id="53463"/>
    <lineage>
        <taxon>Bacteria</taxon>
        <taxon>Pseudomonadati</taxon>
        <taxon>Pseudomonadota</taxon>
        <taxon>Alphaproteobacteria</taxon>
        <taxon>Rhodobacterales</taxon>
        <taxon>Paracoccaceae</taxon>
        <taxon>Paracoccus</taxon>
    </lineage>
</organism>
<dbReference type="GO" id="GO:0050518">
    <property type="term" value="F:2-C-methyl-D-erythritol 4-phosphate cytidylyltransferase activity"/>
    <property type="evidence" value="ECO:0007669"/>
    <property type="project" value="UniProtKB-UniRule"/>
</dbReference>
<dbReference type="NCBIfam" id="TIGR00151">
    <property type="entry name" value="ispF"/>
    <property type="match status" value="1"/>
</dbReference>
<comment type="pathway">
    <text evidence="4 14">Isoprenoid biosynthesis; isopentenyl diphosphate biosynthesis via DXP pathway; isopentenyl diphosphate from 1-deoxy-D-xylulose 5-phosphate: step 4/6.</text>
</comment>
<dbReference type="Gene3D" id="3.30.1330.50">
    <property type="entry name" value="2-C-methyl-D-erythritol 2,4-cyclodiphosphate synthase"/>
    <property type="match status" value="1"/>
</dbReference>
<comment type="similarity">
    <text evidence="7">Belongs to the IspD/TarI cytidylyltransferase family. IspD subfamily.</text>
</comment>
<feature type="binding site" evidence="14">
    <location>
        <position position="322"/>
    </location>
    <ligand>
        <name>a divalent metal cation</name>
        <dbReference type="ChEBI" id="CHEBI:60240"/>
    </ligand>
</feature>
<evidence type="ECO:0000259" key="15">
    <source>
        <dbReference type="Pfam" id="PF02542"/>
    </source>
</evidence>
<evidence type="ECO:0000256" key="10">
    <source>
        <dbReference type="ARBA" id="ARBA00022723"/>
    </source>
</evidence>
<dbReference type="PANTHER" id="PTHR43181:SF1">
    <property type="entry name" value="2-C-METHYL-D-ERYTHRITOL 2,4-CYCLODIPHOSPHATE SYNTHASE, CHLOROPLASTIC"/>
    <property type="match status" value="1"/>
</dbReference>
<comment type="similarity">
    <text evidence="14">In the C-terminal section; belongs to the IspF family.</text>
</comment>
<keyword evidence="12 14" id="KW-0456">Lyase</keyword>
<name>A0A1M7H3R5_9RHOB</name>
<dbReference type="HAMAP" id="MF_01520">
    <property type="entry name" value="IspDF"/>
    <property type="match status" value="1"/>
</dbReference>
<comment type="pathway">
    <text evidence="5 14">Isoprenoid biosynthesis; isopentenyl diphosphate biosynthesis via DXP pathway; isopentenyl diphosphate from 1-deoxy-D-xylulose 5-phosphate: step 2/6.</text>
</comment>
<dbReference type="FunFam" id="3.30.1330.50:FF:000003">
    <property type="entry name" value="2-C-methyl-D-erythritol 2,4-cyclodiphosphate synthase"/>
    <property type="match status" value="1"/>
</dbReference>
<evidence type="ECO:0000313" key="17">
    <source>
        <dbReference type="Proteomes" id="UP000184444"/>
    </source>
</evidence>
<dbReference type="HAMAP" id="MF_00108">
    <property type="entry name" value="IspD"/>
    <property type="match status" value="1"/>
</dbReference>
<feature type="binding site" evidence="14">
    <location>
        <begin position="368"/>
        <end position="370"/>
    </location>
    <ligand>
        <name>4-CDP-2-C-methyl-D-erythritol 2-phosphate</name>
        <dbReference type="ChEBI" id="CHEBI:57919"/>
    </ligand>
</feature>
<protein>
    <recommendedName>
        <fullName evidence="14">Bifunctional enzyme IspD/IspF</fullName>
    </recommendedName>
    <domain>
        <recommendedName>
            <fullName evidence="14">2-C-methyl-D-erythritol 4-phosphate cytidylyltransferase</fullName>
            <ecNumber evidence="14">2.7.7.60</ecNumber>
        </recommendedName>
        <alternativeName>
            <fullName evidence="14">4-diphosphocytidyl-2C-methyl-D-erythritol synthase</fullName>
        </alternativeName>
        <alternativeName>
            <fullName evidence="14">MEP cytidylyltransferase</fullName>
            <shortName evidence="14">MCT</shortName>
        </alternativeName>
    </domain>
    <domain>
        <recommendedName>
            <fullName evidence="14">2-C-methyl-D-erythritol 2,4-cyclodiphosphate synthase</fullName>
            <shortName evidence="14">MECDP-synthase</shortName>
            <shortName evidence="14">MECPP-synthase</shortName>
            <shortName evidence="14">MECPS</shortName>
            <ecNumber evidence="14">4.6.1.12</ecNumber>
        </recommendedName>
    </domain>
</protein>
<dbReference type="InterPro" id="IPR036571">
    <property type="entry name" value="MECDP_synthase_sf"/>
</dbReference>
<dbReference type="STRING" id="53463.SAMN05444389_105128"/>
<evidence type="ECO:0000256" key="4">
    <source>
        <dbReference type="ARBA" id="ARBA00004709"/>
    </source>
</evidence>
<evidence type="ECO:0000256" key="2">
    <source>
        <dbReference type="ARBA" id="ARBA00001282"/>
    </source>
</evidence>
<feature type="binding site" evidence="14">
    <location>
        <position position="354"/>
    </location>
    <ligand>
        <name>a divalent metal cation</name>
        <dbReference type="ChEBI" id="CHEBI:60240"/>
    </ligand>
</feature>
<evidence type="ECO:0000256" key="13">
    <source>
        <dbReference type="ARBA" id="ARBA00023268"/>
    </source>
</evidence>
<evidence type="ECO:0000256" key="14">
    <source>
        <dbReference type="HAMAP-Rule" id="MF_01520"/>
    </source>
</evidence>
<feature type="region of interest" description="2-C-methyl-D-erythritol 4-phosphate cytidylyltransferase" evidence="14">
    <location>
        <begin position="1"/>
        <end position="313"/>
    </location>
</feature>
<feature type="site" description="Positions MEP for the nucleophilic attack" evidence="14">
    <location>
        <position position="237"/>
    </location>
</feature>
<dbReference type="AlphaFoldDB" id="A0A1M7H3R5"/>
<comment type="cofactor">
    <cofactor evidence="3 14">
        <name>a divalent metal cation</name>
        <dbReference type="ChEBI" id="CHEBI:60240"/>
    </cofactor>
</comment>
<dbReference type="GO" id="GO:0019288">
    <property type="term" value="P:isopentenyl diphosphate biosynthetic process, methylerythritol 4-phosphate pathway"/>
    <property type="evidence" value="ECO:0007669"/>
    <property type="project" value="UniProtKB-UniRule"/>
</dbReference>
<dbReference type="PANTHER" id="PTHR43181">
    <property type="entry name" value="2-C-METHYL-D-ERYTHRITOL 2,4-CYCLODIPHOSPHATE SYNTHASE, CHLOROPLASTIC"/>
    <property type="match status" value="1"/>
</dbReference>
<dbReference type="InterPro" id="IPR020555">
    <property type="entry name" value="MECDP_synthase_CS"/>
</dbReference>
<dbReference type="UniPathway" id="UPA00056">
    <property type="reaction ID" value="UER00093"/>
</dbReference>
<dbReference type="HAMAP" id="MF_00107">
    <property type="entry name" value="IspF"/>
    <property type="match status" value="1"/>
</dbReference>
<evidence type="ECO:0000256" key="8">
    <source>
        <dbReference type="ARBA" id="ARBA00022679"/>
    </source>
</evidence>
<comment type="function">
    <text evidence="14">Bifunctional enzyme that catalyzes the formation of 4-diphosphocytidyl-2-C-methyl-D-erythritol from CTP and 2-C-methyl-D-erythritol 4-phosphate (MEP) (IspD), and catalyzes the conversion of 4-diphosphocytidyl-2-C-methyl-D-erythritol 2-phosphate (CDP-ME2P) to 2-C-methyl-D-erythritol 2,4-cyclodiphosphate (ME-CPP) with a corresponding release of cytidine 5-monophosphate (CMP) (IspF).</text>
</comment>
<accession>A0A1M7H3R5</accession>
<feature type="site" description="Transition state stabilizer" evidence="14">
    <location>
        <position position="346"/>
    </location>
</feature>
<dbReference type="CDD" id="cd02516">
    <property type="entry name" value="CDP-ME_synthetase"/>
    <property type="match status" value="1"/>
</dbReference>
<feature type="binding site" evidence="14">
    <location>
        <position position="451"/>
    </location>
    <ligand>
        <name>4-CDP-2-C-methyl-D-erythritol 2-phosphate</name>
        <dbReference type="ChEBI" id="CHEBI:57919"/>
    </ligand>
</feature>
<dbReference type="PROSITE" id="PS01295">
    <property type="entry name" value="ISPD"/>
    <property type="match status" value="1"/>
</dbReference>
<feature type="site" description="Transition state stabilizer" evidence="14">
    <location>
        <position position="445"/>
    </location>
</feature>
<keyword evidence="13 14" id="KW-0511">Multifunctional enzyme</keyword>
<feature type="binding site" evidence="14">
    <location>
        <position position="320"/>
    </location>
    <ligand>
        <name>a divalent metal cation</name>
        <dbReference type="ChEBI" id="CHEBI:60240"/>
    </ligand>
</feature>
<evidence type="ECO:0000256" key="3">
    <source>
        <dbReference type="ARBA" id="ARBA00001968"/>
    </source>
</evidence>
<dbReference type="Proteomes" id="UP000184444">
    <property type="component" value="Unassembled WGS sequence"/>
</dbReference>
<dbReference type="EC" id="2.7.7.60" evidence="14"/>
<evidence type="ECO:0000313" key="16">
    <source>
        <dbReference type="EMBL" id="SHM23038.1"/>
    </source>
</evidence>
<gene>
    <name evidence="14" type="primary">ispDF</name>
    <name evidence="16" type="ORF">SAMN05444389_105128</name>
</gene>
<feature type="domain" description="2-C-methyl-D-erythritol 2,4-cyclodiphosphate synthase" evidence="15">
    <location>
        <begin position="314"/>
        <end position="466"/>
    </location>
</feature>
<keyword evidence="9 14" id="KW-0548">Nucleotidyltransferase</keyword>
<dbReference type="Gene3D" id="3.90.550.10">
    <property type="entry name" value="Spore Coat Polysaccharide Biosynthesis Protein SpsA, Chain A"/>
    <property type="match status" value="1"/>
</dbReference>
<dbReference type="GO" id="GO:0016114">
    <property type="term" value="P:terpenoid biosynthetic process"/>
    <property type="evidence" value="ECO:0007669"/>
    <property type="project" value="InterPro"/>
</dbReference>
<dbReference type="NCBIfam" id="TIGR00453">
    <property type="entry name" value="ispD"/>
    <property type="match status" value="1"/>
</dbReference>
<feature type="site" description="Transition state stabilizer" evidence="14">
    <location>
        <position position="105"/>
    </location>
</feature>
<dbReference type="PROSITE" id="PS01350">
    <property type="entry name" value="ISPF"/>
    <property type="match status" value="1"/>
</dbReference>
<comment type="caution">
    <text evidence="14">Lacks conserved residue(s) required for the propagation of feature annotation.</text>
</comment>
<dbReference type="SUPFAM" id="SSF69765">
    <property type="entry name" value="IpsF-like"/>
    <property type="match status" value="1"/>
</dbReference>
<evidence type="ECO:0000256" key="11">
    <source>
        <dbReference type="ARBA" id="ARBA00023229"/>
    </source>
</evidence>
<dbReference type="Pfam" id="PF01128">
    <property type="entry name" value="IspD"/>
    <property type="match status" value="1"/>
</dbReference>
<reference evidence="17" key="1">
    <citation type="submission" date="2016-11" db="EMBL/GenBank/DDBJ databases">
        <authorList>
            <person name="Varghese N."/>
            <person name="Submissions S."/>
        </authorList>
    </citation>
    <scope>NUCLEOTIDE SEQUENCE [LARGE SCALE GENOMIC DNA]</scope>
    <source>
        <strain evidence="17">DSM 6637</strain>
    </source>
</reference>
<feature type="binding site" evidence="14">
    <location>
        <begin position="444"/>
        <end position="447"/>
    </location>
    <ligand>
        <name>4-CDP-2-C-methyl-D-erythritol 2-phosphate</name>
        <dbReference type="ChEBI" id="CHEBI:57919"/>
    </ligand>
</feature>
<dbReference type="EC" id="4.6.1.12" evidence="14"/>
<dbReference type="NCBIfam" id="NF006899">
    <property type="entry name" value="PRK09382.1"/>
    <property type="match status" value="1"/>
</dbReference>
<dbReference type="SUPFAM" id="SSF53448">
    <property type="entry name" value="Nucleotide-diphospho-sugar transferases"/>
    <property type="match status" value="1"/>
</dbReference>
<dbReference type="InterPro" id="IPR001228">
    <property type="entry name" value="IspD"/>
</dbReference>
<dbReference type="GO" id="GO:0046872">
    <property type="term" value="F:metal ion binding"/>
    <property type="evidence" value="ECO:0007669"/>
    <property type="project" value="UniProtKB-KW"/>
</dbReference>
<sequence>MAGGCEGCAAGVRPVRGPCPRALPWSSSLKTVHRTIRRENSLGDCFLIRLLFRALGSPDILGKMKEVAAIASPGAMAYRVRMETAPAPSRADIAILITAAGRGERMGGDLPKQWQALAGQPVLARSIAAFDGFGRVVVTVAPADMDRAIELLGGRVTLVAGGASRAESVRAGLEVLEGSGITHVLIHDGARPLVSAAVIEAVVAALDSGAVAAAPGLAVTDALWRGAGGVVTGIAAREGLFRAQTPQGFQLAAILAAHREGGADAADDVELMQRRGVPVRITPGDEDNLKLTWPGDMARAERILAERRGGMDVRLGNGYDVHAFGPGDRVFLCGVELPHDRGLVGHSDADVGMHALTDAIYGALAQGDIGRHFPPSDPQWKGAASEIFLRHAADLAREMGYAIGNADVTLIAERPKIGPHAGAMQARLAAIMGIEPGRVSVKATTSERLGFVGREEGIAAIATATLIGGR</sequence>
<dbReference type="InterPro" id="IPR026596">
    <property type="entry name" value="IspD/F"/>
</dbReference>
<comment type="similarity">
    <text evidence="14">In the N-terminal section; belongs to the IspD/TarI cytidylyltransferase family. IspD subfamily.</text>
</comment>
<dbReference type="CDD" id="cd00554">
    <property type="entry name" value="MECDP_synthase"/>
    <property type="match status" value="1"/>
</dbReference>
<dbReference type="EMBL" id="FRCK01000005">
    <property type="protein sequence ID" value="SHM23038.1"/>
    <property type="molecule type" value="Genomic_DNA"/>
</dbReference>
<feature type="binding site" evidence="14">
    <location>
        <begin position="320"/>
        <end position="322"/>
    </location>
    <ligand>
        <name>4-CDP-2-C-methyl-D-erythritol 2-phosphate</name>
        <dbReference type="ChEBI" id="CHEBI:57919"/>
    </ligand>
</feature>
<proteinExistence type="inferred from homology"/>
<evidence type="ECO:0000256" key="12">
    <source>
        <dbReference type="ARBA" id="ARBA00023239"/>
    </source>
</evidence>
<evidence type="ECO:0000256" key="9">
    <source>
        <dbReference type="ARBA" id="ARBA00022695"/>
    </source>
</evidence>
<comment type="catalytic activity">
    <reaction evidence="1 14">
        <text>4-CDP-2-C-methyl-D-erythritol 2-phosphate = 2-C-methyl-D-erythritol 2,4-cyclic diphosphate + CMP</text>
        <dbReference type="Rhea" id="RHEA:23864"/>
        <dbReference type="ChEBI" id="CHEBI:57919"/>
        <dbReference type="ChEBI" id="CHEBI:58483"/>
        <dbReference type="ChEBI" id="CHEBI:60377"/>
        <dbReference type="EC" id="4.6.1.12"/>
    </reaction>
</comment>
<evidence type="ECO:0000256" key="7">
    <source>
        <dbReference type="ARBA" id="ARBA00009789"/>
    </source>
</evidence>
<dbReference type="InterPro" id="IPR003526">
    <property type="entry name" value="MECDP_synthase"/>
</dbReference>
<dbReference type="Pfam" id="PF02542">
    <property type="entry name" value="YgbB"/>
    <property type="match status" value="1"/>
</dbReference>
<feature type="region of interest" description="2-C-methyl-D-erythritol 2,4-cyclodiphosphate synthase" evidence="14">
    <location>
        <begin position="314"/>
        <end position="470"/>
    </location>
</feature>
<evidence type="ECO:0000256" key="6">
    <source>
        <dbReference type="ARBA" id="ARBA00008480"/>
    </source>
</evidence>
<feature type="site" description="Transition state stabilizer" evidence="14">
    <location>
        <position position="112"/>
    </location>
</feature>
<keyword evidence="11 14" id="KW-0414">Isoprene biosynthesis</keyword>
<keyword evidence="8 14" id="KW-0808">Transferase</keyword>
<dbReference type="InterPro" id="IPR034683">
    <property type="entry name" value="IspD/TarI"/>
</dbReference>